<dbReference type="InterPro" id="IPR009100">
    <property type="entry name" value="AcylCoA_DH/oxidase_NM_dom_sf"/>
</dbReference>
<dbReference type="GO" id="GO:0003995">
    <property type="term" value="F:acyl-CoA dehydrogenase activity"/>
    <property type="evidence" value="ECO:0007669"/>
    <property type="project" value="InterPro"/>
</dbReference>
<reference evidence="12" key="1">
    <citation type="submission" date="2020-07" db="EMBL/GenBank/DDBJ databases">
        <title>Huge and variable diversity of episymbiotic CPR bacteria and DPANN archaea in groundwater ecosystems.</title>
        <authorList>
            <person name="He C.Y."/>
            <person name="Keren R."/>
            <person name="Whittaker M."/>
            <person name="Farag I.F."/>
            <person name="Doudna J."/>
            <person name="Cate J.H.D."/>
            <person name="Banfield J.F."/>
        </authorList>
    </citation>
    <scope>NUCLEOTIDE SEQUENCE</scope>
    <source>
        <strain evidence="12">NC_groundwater_1482_Ag_S-0.65um_47_24</strain>
    </source>
</reference>
<dbReference type="Pfam" id="PF02771">
    <property type="entry name" value="Acyl-CoA_dh_N"/>
    <property type="match status" value="1"/>
</dbReference>
<dbReference type="Gene3D" id="1.20.140.10">
    <property type="entry name" value="Butyryl-CoA Dehydrogenase, subunit A, domain 3"/>
    <property type="match status" value="1"/>
</dbReference>
<dbReference type="EMBL" id="JACQWF010000183">
    <property type="protein sequence ID" value="MBI4595535.1"/>
    <property type="molecule type" value="Genomic_DNA"/>
</dbReference>
<organism evidence="12 13">
    <name type="scientific">Tectimicrobiota bacterium</name>
    <dbReference type="NCBI Taxonomy" id="2528274"/>
    <lineage>
        <taxon>Bacteria</taxon>
        <taxon>Pseudomonadati</taxon>
        <taxon>Nitrospinota/Tectimicrobiota group</taxon>
        <taxon>Candidatus Tectimicrobiota</taxon>
    </lineage>
</organism>
<evidence type="ECO:0000256" key="5">
    <source>
        <dbReference type="ARBA" id="ARBA00023002"/>
    </source>
</evidence>
<accession>A0A933GN08</accession>
<dbReference type="InterPro" id="IPR009075">
    <property type="entry name" value="AcylCo_DH/oxidase_C"/>
</dbReference>
<evidence type="ECO:0000259" key="10">
    <source>
        <dbReference type="Pfam" id="PF02770"/>
    </source>
</evidence>
<keyword evidence="5 8" id="KW-0560">Oxidoreductase</keyword>
<keyword evidence="3 8" id="KW-0285">Flavoprotein</keyword>
<dbReference type="FunFam" id="1.20.140.10:FF:000004">
    <property type="entry name" value="Acyl-CoA dehydrogenase FadE25"/>
    <property type="match status" value="1"/>
</dbReference>
<feature type="domain" description="Acyl-CoA dehydrogenase/oxidase C-terminal" evidence="9">
    <location>
        <begin position="227"/>
        <end position="377"/>
    </location>
</feature>
<protein>
    <recommendedName>
        <fullName evidence="7">Cyclohex-1-ene-1-carbonyl-CoA dehydrogenase</fullName>
        <ecNumber evidence="6">1.3.8.10</ecNumber>
    </recommendedName>
</protein>
<dbReference type="PANTHER" id="PTHR43884:SF12">
    <property type="entry name" value="ISOVALERYL-COA DEHYDROGENASE, MITOCHONDRIAL-RELATED"/>
    <property type="match status" value="1"/>
</dbReference>
<evidence type="ECO:0000256" key="1">
    <source>
        <dbReference type="ARBA" id="ARBA00001974"/>
    </source>
</evidence>
<dbReference type="Pfam" id="PF02770">
    <property type="entry name" value="Acyl-CoA_dh_M"/>
    <property type="match status" value="1"/>
</dbReference>
<gene>
    <name evidence="12" type="ORF">HY730_04050</name>
</gene>
<dbReference type="InterPro" id="IPR037069">
    <property type="entry name" value="AcylCoA_DH/ox_N_sf"/>
</dbReference>
<dbReference type="InterPro" id="IPR013786">
    <property type="entry name" value="AcylCoA_DH/ox_N"/>
</dbReference>
<keyword evidence="4 8" id="KW-0274">FAD</keyword>
<feature type="domain" description="Acyl-CoA oxidase/dehydrogenase middle" evidence="10">
    <location>
        <begin position="120"/>
        <end position="215"/>
    </location>
</feature>
<evidence type="ECO:0000313" key="12">
    <source>
        <dbReference type="EMBL" id="MBI4595535.1"/>
    </source>
</evidence>
<dbReference type="InterPro" id="IPR006089">
    <property type="entry name" value="Acyl-CoA_DH_CS"/>
</dbReference>
<feature type="domain" description="Acyl-CoA dehydrogenase/oxidase N-terminal" evidence="11">
    <location>
        <begin position="5"/>
        <end position="114"/>
    </location>
</feature>
<dbReference type="InterPro" id="IPR036250">
    <property type="entry name" value="AcylCo_DH-like_C"/>
</dbReference>
<evidence type="ECO:0000256" key="8">
    <source>
        <dbReference type="RuleBase" id="RU362125"/>
    </source>
</evidence>
<dbReference type="Pfam" id="PF00441">
    <property type="entry name" value="Acyl-CoA_dh_1"/>
    <property type="match status" value="1"/>
</dbReference>
<evidence type="ECO:0000256" key="7">
    <source>
        <dbReference type="ARBA" id="ARBA00072305"/>
    </source>
</evidence>
<dbReference type="EC" id="1.3.8.10" evidence="6"/>
<name>A0A933GN08_UNCTE</name>
<evidence type="ECO:0000256" key="6">
    <source>
        <dbReference type="ARBA" id="ARBA00066362"/>
    </source>
</evidence>
<dbReference type="Gene3D" id="1.10.540.10">
    <property type="entry name" value="Acyl-CoA dehydrogenase/oxidase, N-terminal domain"/>
    <property type="match status" value="1"/>
</dbReference>
<evidence type="ECO:0000313" key="13">
    <source>
        <dbReference type="Proteomes" id="UP000772181"/>
    </source>
</evidence>
<comment type="similarity">
    <text evidence="2 8">Belongs to the acyl-CoA dehydrogenase family.</text>
</comment>
<dbReference type="PANTHER" id="PTHR43884">
    <property type="entry name" value="ACYL-COA DEHYDROGENASE"/>
    <property type="match status" value="1"/>
</dbReference>
<proteinExistence type="inferred from homology"/>
<comment type="cofactor">
    <cofactor evidence="1 8">
        <name>FAD</name>
        <dbReference type="ChEBI" id="CHEBI:57692"/>
    </cofactor>
</comment>
<evidence type="ECO:0000259" key="11">
    <source>
        <dbReference type="Pfam" id="PF02771"/>
    </source>
</evidence>
<evidence type="ECO:0000256" key="3">
    <source>
        <dbReference type="ARBA" id="ARBA00022630"/>
    </source>
</evidence>
<comment type="caution">
    <text evidence="12">The sequence shown here is derived from an EMBL/GenBank/DDBJ whole genome shotgun (WGS) entry which is preliminary data.</text>
</comment>
<dbReference type="SUPFAM" id="SSF56645">
    <property type="entry name" value="Acyl-CoA dehydrogenase NM domain-like"/>
    <property type="match status" value="1"/>
</dbReference>
<evidence type="ECO:0000259" key="9">
    <source>
        <dbReference type="Pfam" id="PF00441"/>
    </source>
</evidence>
<dbReference type="Gene3D" id="2.40.110.10">
    <property type="entry name" value="Butyryl-CoA Dehydrogenase, subunit A, domain 2"/>
    <property type="match status" value="1"/>
</dbReference>
<evidence type="ECO:0000256" key="4">
    <source>
        <dbReference type="ARBA" id="ARBA00022827"/>
    </source>
</evidence>
<dbReference type="PIRSF" id="PIRSF016578">
    <property type="entry name" value="HsaA"/>
    <property type="match status" value="1"/>
</dbReference>
<dbReference type="PROSITE" id="PS00073">
    <property type="entry name" value="ACYL_COA_DH_2"/>
    <property type="match status" value="1"/>
</dbReference>
<sequence length="378" mass="41609">MVEFTSEQLMIRETVNRICREKLAPKAAEVDKTCEFPWDILEEFRRADINRLFFPVQYGGLGKDLITDIMVVEEIAKFNAATAHSFGSIASSRLPLLTAGTEEQKKKYMPMLVNQNIVTCLSITEPNAGSDVAGMQTRAVKDGDDYVLNGRKCFATNGSVASLYFIFAVTRPGEGARGISCFLVEKGTPGLIPGRIEDKVGLRASNVAELILENVHVPARNLIGEEGKGFKICMMALDKARLDAAAMGVGLAQGALDYALSYAKSRVQFKQPVAEFQGLQFMFADMATNIEAARLLTFDAAERMERNDESTSKFCAMAKMFSSDMAMKVTVDAVQALGGYGVVKDYPVERMMRDAKILQIFDGTNQIQRLVIARSLLK</sequence>
<dbReference type="InterPro" id="IPR046373">
    <property type="entry name" value="Acyl-CoA_Oxase/DH_mid-dom_sf"/>
</dbReference>
<dbReference type="Proteomes" id="UP000772181">
    <property type="component" value="Unassembled WGS sequence"/>
</dbReference>
<dbReference type="GO" id="GO:0050660">
    <property type="term" value="F:flavin adenine dinucleotide binding"/>
    <property type="evidence" value="ECO:0007669"/>
    <property type="project" value="InterPro"/>
</dbReference>
<dbReference type="AlphaFoldDB" id="A0A933GN08"/>
<evidence type="ECO:0000256" key="2">
    <source>
        <dbReference type="ARBA" id="ARBA00009347"/>
    </source>
</evidence>
<dbReference type="InterPro" id="IPR006091">
    <property type="entry name" value="Acyl-CoA_Oxase/DH_mid-dom"/>
</dbReference>
<dbReference type="SUPFAM" id="SSF47203">
    <property type="entry name" value="Acyl-CoA dehydrogenase C-terminal domain-like"/>
    <property type="match status" value="1"/>
</dbReference>
<dbReference type="FunFam" id="2.40.110.10:FF:000001">
    <property type="entry name" value="Acyl-CoA dehydrogenase, mitochondrial"/>
    <property type="match status" value="1"/>
</dbReference>